<keyword evidence="3" id="KW-1185">Reference proteome</keyword>
<name>A0ABT4Q245_9BACL</name>
<dbReference type="Pfam" id="PF12733">
    <property type="entry name" value="Cadherin-like"/>
    <property type="match status" value="1"/>
</dbReference>
<dbReference type="InterPro" id="IPR036116">
    <property type="entry name" value="FN3_sf"/>
</dbReference>
<dbReference type="Proteomes" id="UP001527882">
    <property type="component" value="Unassembled WGS sequence"/>
</dbReference>
<comment type="caution">
    <text evidence="2">The sequence shown here is derived from an EMBL/GenBank/DDBJ whole genome shotgun (WGS) entry which is preliminary data.</text>
</comment>
<feature type="domain" description="Fibronectin type-III" evidence="1">
    <location>
        <begin position="202"/>
        <end position="294"/>
    </location>
</feature>
<dbReference type="Pfam" id="PF00041">
    <property type="entry name" value="fn3"/>
    <property type="match status" value="1"/>
</dbReference>
<dbReference type="Gene3D" id="2.60.40.10">
    <property type="entry name" value="Immunoglobulins"/>
    <property type="match status" value="3"/>
</dbReference>
<sequence length="563" mass="58720">MSQYWPVIEYTAPGSIRGTVVDSNNKPVSGAAVTASVSSSVYRSVYTAMDGTYSITDIPSGSGYTVTASKEGYVDASRSNVIVPMGDVTILDMTLTSPISLPSNNADLKGLILSSGQLNPAFAAGTTSYTANVASDVSSITVTASVYDNNATLTVGGQQVASGQTSGPINLNVGSNTINIVVTAQDLTTKTYTLTVIRASAPPATPVLNNIVPGNGKLTLNWTQASGATGYKVKYGTALGVYTSSIDVGNVTGKTIEGLQNEVTYFFAVSAYNSGGESGNSDERIGTPDGVPPTTEAVLDGVKGSSGWFTSDVTVTLKAQDGNSGLASTEYSLTVLQNVYGQQSTNGFVPYTAPFVLNEGIYQLQYRSTDRAGNVEAPKTITVNIDRTAPTTVLTANGSPLVNGATFQDSQLLTLVIQSEDPLSGVASQLITIDGAATGATQNIVNWEGQLGNHVVQAVVTDRAGNVNTTKITVNVITSVSAMQQLIAKFIASGEINGPLGTQITNKFTQSLDQLSKGHHDQAIKHMQDVLKQIEQAKQGEISDHAKQVLTTDANAIIEAWSK</sequence>
<dbReference type="SUPFAM" id="SSF49464">
    <property type="entry name" value="Carboxypeptidase regulatory domain-like"/>
    <property type="match status" value="1"/>
</dbReference>
<dbReference type="InterPro" id="IPR054470">
    <property type="entry name" value="FIMAH_dom"/>
</dbReference>
<dbReference type="CDD" id="cd00063">
    <property type="entry name" value="FN3"/>
    <property type="match status" value="1"/>
</dbReference>
<dbReference type="EMBL" id="JAQAGZ010000001">
    <property type="protein sequence ID" value="MCZ8510949.1"/>
    <property type="molecule type" value="Genomic_DNA"/>
</dbReference>
<reference evidence="2 3" key="1">
    <citation type="submission" date="2022-12" db="EMBL/GenBank/DDBJ databases">
        <title>Draft genome sequence of Paenibacillus sp. dW9.</title>
        <authorList>
            <person name="Choi E.-W."/>
            <person name="Kim D.-U."/>
        </authorList>
    </citation>
    <scope>NUCLEOTIDE SEQUENCE [LARGE SCALE GENOMIC DNA]</scope>
    <source>
        <strain evidence="3">dW9</strain>
    </source>
</reference>
<dbReference type="SMART" id="SM00060">
    <property type="entry name" value="FN3"/>
    <property type="match status" value="1"/>
</dbReference>
<dbReference type="Pfam" id="PF22888">
    <property type="entry name" value="FIMAH"/>
    <property type="match status" value="1"/>
</dbReference>
<evidence type="ECO:0000259" key="1">
    <source>
        <dbReference type="PROSITE" id="PS50853"/>
    </source>
</evidence>
<dbReference type="RefSeq" id="WP_269879326.1">
    <property type="nucleotide sequence ID" value="NZ_JAQAGZ010000001.1"/>
</dbReference>
<dbReference type="InterPro" id="IPR025883">
    <property type="entry name" value="Cadherin-like_domain"/>
</dbReference>
<proteinExistence type="predicted"/>
<dbReference type="Gene3D" id="2.60.40.1120">
    <property type="entry name" value="Carboxypeptidase-like, regulatory domain"/>
    <property type="match status" value="1"/>
</dbReference>
<protein>
    <submittedName>
        <fullName evidence="2">Cadherin-like beta sandwich domain-containing protein</fullName>
    </submittedName>
</protein>
<dbReference type="InterPro" id="IPR003961">
    <property type="entry name" value="FN3_dom"/>
</dbReference>
<dbReference type="PROSITE" id="PS50853">
    <property type="entry name" value="FN3"/>
    <property type="match status" value="1"/>
</dbReference>
<evidence type="ECO:0000313" key="2">
    <source>
        <dbReference type="EMBL" id="MCZ8510949.1"/>
    </source>
</evidence>
<gene>
    <name evidence="2" type="ORF">O9H85_00555</name>
</gene>
<evidence type="ECO:0000313" key="3">
    <source>
        <dbReference type="Proteomes" id="UP001527882"/>
    </source>
</evidence>
<dbReference type="InterPro" id="IPR058094">
    <property type="entry name" value="Ig-like_OmpL47-like"/>
</dbReference>
<dbReference type="SUPFAM" id="SSF49265">
    <property type="entry name" value="Fibronectin type III"/>
    <property type="match status" value="1"/>
</dbReference>
<dbReference type="InterPro" id="IPR013783">
    <property type="entry name" value="Ig-like_fold"/>
</dbReference>
<organism evidence="2 3">
    <name type="scientific">Paenibacillus gyeongsangnamensis</name>
    <dbReference type="NCBI Taxonomy" id="3388067"/>
    <lineage>
        <taxon>Bacteria</taxon>
        <taxon>Bacillati</taxon>
        <taxon>Bacillota</taxon>
        <taxon>Bacilli</taxon>
        <taxon>Bacillales</taxon>
        <taxon>Paenibacillaceae</taxon>
        <taxon>Paenibacillus</taxon>
    </lineage>
</organism>
<dbReference type="Pfam" id="PF13620">
    <property type="entry name" value="CarboxypepD_reg"/>
    <property type="match status" value="1"/>
</dbReference>
<dbReference type="NCBIfam" id="NF047446">
    <property type="entry name" value="barrel_OmpL47"/>
    <property type="match status" value="1"/>
</dbReference>
<dbReference type="InterPro" id="IPR008969">
    <property type="entry name" value="CarboxyPept-like_regulatory"/>
</dbReference>
<accession>A0ABT4Q245</accession>